<evidence type="ECO:0000313" key="2">
    <source>
        <dbReference type="EMBL" id="MBO8452545.1"/>
    </source>
</evidence>
<evidence type="ECO:0000313" key="3">
    <source>
        <dbReference type="Proteomes" id="UP000823661"/>
    </source>
</evidence>
<comment type="caution">
    <text evidence="2">The sequence shown here is derived from an EMBL/GenBank/DDBJ whole genome shotgun (WGS) entry which is preliminary data.</text>
</comment>
<organism evidence="2 3">
    <name type="scientific">Candidatus Cryptobacteroides intestinavium</name>
    <dbReference type="NCBI Taxonomy" id="2840766"/>
    <lineage>
        <taxon>Bacteria</taxon>
        <taxon>Pseudomonadati</taxon>
        <taxon>Bacteroidota</taxon>
        <taxon>Bacteroidia</taxon>
        <taxon>Bacteroidales</taxon>
        <taxon>Candidatus Cryptobacteroides</taxon>
    </lineage>
</organism>
<feature type="signal peptide" evidence="1">
    <location>
        <begin position="1"/>
        <end position="24"/>
    </location>
</feature>
<accession>A0A9D9EUM0</accession>
<proteinExistence type="predicted"/>
<name>A0A9D9EUM0_9BACT</name>
<dbReference type="SUPFAM" id="SSF56925">
    <property type="entry name" value="OMPA-like"/>
    <property type="match status" value="1"/>
</dbReference>
<evidence type="ECO:0008006" key="4">
    <source>
        <dbReference type="Google" id="ProtNLM"/>
    </source>
</evidence>
<dbReference type="AlphaFoldDB" id="A0A9D9EUM0"/>
<dbReference type="Proteomes" id="UP000823661">
    <property type="component" value="Unassembled WGS sequence"/>
</dbReference>
<reference evidence="2" key="1">
    <citation type="submission" date="2020-10" db="EMBL/GenBank/DDBJ databases">
        <authorList>
            <person name="Gilroy R."/>
        </authorList>
    </citation>
    <scope>NUCLEOTIDE SEQUENCE</scope>
    <source>
        <strain evidence="2">B1-20833</strain>
    </source>
</reference>
<protein>
    <recommendedName>
        <fullName evidence="4">Outer membrane protein beta-barrel domain-containing protein</fullName>
    </recommendedName>
</protein>
<sequence length="167" mass="18967">MMRRILAVLSAIILSGMAAGKADAYVYRHSAGLEIGNLFAFDYRYRFTEHSAVDAAIGVVNPFCPSYQFLLVSTAYHYNFRTGVDRLYPYVGGGLSAGTRFGHWNEAFRTRISFFMSVDIPVGVEYRMKRKPVVFCLEWSPKLQFLTDLRFVPQSVALGVRFILPQM</sequence>
<feature type="chain" id="PRO_5038694907" description="Outer membrane protein beta-barrel domain-containing protein" evidence="1">
    <location>
        <begin position="25"/>
        <end position="167"/>
    </location>
</feature>
<dbReference type="EMBL" id="JADIMI010000066">
    <property type="protein sequence ID" value="MBO8452545.1"/>
    <property type="molecule type" value="Genomic_DNA"/>
</dbReference>
<dbReference type="InterPro" id="IPR011250">
    <property type="entry name" value="OMP/PagP_B-barrel"/>
</dbReference>
<keyword evidence="1" id="KW-0732">Signal</keyword>
<gene>
    <name evidence="2" type="ORF">IAC06_06650</name>
</gene>
<evidence type="ECO:0000256" key="1">
    <source>
        <dbReference type="SAM" id="SignalP"/>
    </source>
</evidence>
<reference evidence="2" key="2">
    <citation type="journal article" date="2021" name="PeerJ">
        <title>Extensive microbial diversity within the chicken gut microbiome revealed by metagenomics and culture.</title>
        <authorList>
            <person name="Gilroy R."/>
            <person name="Ravi A."/>
            <person name="Getino M."/>
            <person name="Pursley I."/>
            <person name="Horton D.L."/>
            <person name="Alikhan N.F."/>
            <person name="Baker D."/>
            <person name="Gharbi K."/>
            <person name="Hall N."/>
            <person name="Watson M."/>
            <person name="Adriaenssens E.M."/>
            <person name="Foster-Nyarko E."/>
            <person name="Jarju S."/>
            <person name="Secka A."/>
            <person name="Antonio M."/>
            <person name="Oren A."/>
            <person name="Chaudhuri R.R."/>
            <person name="La Ragione R."/>
            <person name="Hildebrand F."/>
            <person name="Pallen M.J."/>
        </authorList>
    </citation>
    <scope>NUCLEOTIDE SEQUENCE</scope>
    <source>
        <strain evidence="2">B1-20833</strain>
    </source>
</reference>